<dbReference type="Proteomes" id="UP000005237">
    <property type="component" value="Unassembled WGS sequence"/>
</dbReference>
<accession>A0A8R1EN73</accession>
<name>A0A8R1EN73_CAEJA</name>
<dbReference type="EnsemblMetazoa" id="CJA38455.1">
    <property type="protein sequence ID" value="CJA38455.1"/>
    <property type="gene ID" value="WBGene00214302"/>
</dbReference>
<dbReference type="AlphaFoldDB" id="A0A8R1EN73"/>
<sequence>MSSLPTGHFFKKRNSFLHQPCPFSIVSSPRHRATHNKWTFSDALYSNMEGGMHVLKTVTLNVVDRNPDQPCEAKLSENVR</sequence>
<evidence type="ECO:0000313" key="2">
    <source>
        <dbReference type="Proteomes" id="UP000005237"/>
    </source>
</evidence>
<proteinExistence type="predicted"/>
<reference evidence="2" key="1">
    <citation type="submission" date="2010-08" db="EMBL/GenBank/DDBJ databases">
        <authorList>
            <consortium name="Caenorhabditis japonica Sequencing Consortium"/>
            <person name="Wilson R.K."/>
        </authorList>
    </citation>
    <scope>NUCLEOTIDE SEQUENCE [LARGE SCALE GENOMIC DNA]</scope>
    <source>
        <strain evidence="2">DF5081</strain>
    </source>
</reference>
<organism evidence="1 2">
    <name type="scientific">Caenorhabditis japonica</name>
    <dbReference type="NCBI Taxonomy" id="281687"/>
    <lineage>
        <taxon>Eukaryota</taxon>
        <taxon>Metazoa</taxon>
        <taxon>Ecdysozoa</taxon>
        <taxon>Nematoda</taxon>
        <taxon>Chromadorea</taxon>
        <taxon>Rhabditida</taxon>
        <taxon>Rhabditina</taxon>
        <taxon>Rhabditomorpha</taxon>
        <taxon>Rhabditoidea</taxon>
        <taxon>Rhabditidae</taxon>
        <taxon>Peloderinae</taxon>
        <taxon>Caenorhabditis</taxon>
    </lineage>
</organism>
<protein>
    <submittedName>
        <fullName evidence="1">Uncharacterized protein</fullName>
    </submittedName>
</protein>
<keyword evidence="2" id="KW-1185">Reference proteome</keyword>
<reference evidence="1" key="2">
    <citation type="submission" date="2022-06" db="UniProtKB">
        <authorList>
            <consortium name="EnsemblMetazoa"/>
        </authorList>
    </citation>
    <scope>IDENTIFICATION</scope>
    <source>
        <strain evidence="1">DF5081</strain>
    </source>
</reference>
<evidence type="ECO:0000313" key="1">
    <source>
        <dbReference type="EnsemblMetazoa" id="CJA38455.1"/>
    </source>
</evidence>